<sequence length="66" mass="7474">MPPIDHYWEHYMMFPTVRKSVVQRAAGLVSFAETANLAVVATSDNTTARYLAIRPRSSRSRHLRAA</sequence>
<gene>
    <name evidence="1" type="ORF">CKAH01_01320</name>
</gene>
<keyword evidence="2" id="KW-1185">Reference proteome</keyword>
<dbReference type="AlphaFoldDB" id="A0AAE0D701"/>
<name>A0AAE0D701_COLKA</name>
<comment type="caution">
    <text evidence="1">The sequence shown here is derived from an EMBL/GenBank/DDBJ whole genome shotgun (WGS) entry which is preliminary data.</text>
</comment>
<dbReference type="Proteomes" id="UP001281614">
    <property type="component" value="Unassembled WGS sequence"/>
</dbReference>
<evidence type="ECO:0000313" key="2">
    <source>
        <dbReference type="Proteomes" id="UP001281614"/>
    </source>
</evidence>
<dbReference type="EMBL" id="VYYT01000222">
    <property type="protein sequence ID" value="KAK2755428.1"/>
    <property type="molecule type" value="Genomic_DNA"/>
</dbReference>
<proteinExistence type="predicted"/>
<accession>A0AAE0D701</accession>
<reference evidence="1" key="1">
    <citation type="submission" date="2023-02" db="EMBL/GenBank/DDBJ databases">
        <title>Colletotrichum kahawae CIFC_Que2 genome sequencing and assembly.</title>
        <authorList>
            <person name="Baroncelli R."/>
        </authorList>
    </citation>
    <scope>NUCLEOTIDE SEQUENCE</scope>
    <source>
        <strain evidence="1">CIFC_Que2</strain>
    </source>
</reference>
<protein>
    <submittedName>
        <fullName evidence="1">Multidrug resistance-associated abc transporter</fullName>
    </submittedName>
</protein>
<evidence type="ECO:0000313" key="1">
    <source>
        <dbReference type="EMBL" id="KAK2755428.1"/>
    </source>
</evidence>
<organism evidence="1 2">
    <name type="scientific">Colletotrichum kahawae</name>
    <name type="common">Coffee berry disease fungus</name>
    <dbReference type="NCBI Taxonomy" id="34407"/>
    <lineage>
        <taxon>Eukaryota</taxon>
        <taxon>Fungi</taxon>
        <taxon>Dikarya</taxon>
        <taxon>Ascomycota</taxon>
        <taxon>Pezizomycotina</taxon>
        <taxon>Sordariomycetes</taxon>
        <taxon>Hypocreomycetidae</taxon>
        <taxon>Glomerellales</taxon>
        <taxon>Glomerellaceae</taxon>
        <taxon>Colletotrichum</taxon>
        <taxon>Colletotrichum gloeosporioides species complex</taxon>
    </lineage>
</organism>